<comment type="subcellular location">
    <subcellularLocation>
        <location evidence="1">Membrane</location>
    </subcellularLocation>
</comment>
<evidence type="ECO:0000256" key="6">
    <source>
        <dbReference type="ARBA" id="ARBA00023180"/>
    </source>
</evidence>
<evidence type="ECO:0000256" key="7">
    <source>
        <dbReference type="SAM" id="Phobius"/>
    </source>
</evidence>
<accession>A0AAD4R5L4</accession>
<dbReference type="AlphaFoldDB" id="A0AAD4R5L4"/>
<comment type="similarity">
    <text evidence="2">Belongs to the CD36 family.</text>
</comment>
<proteinExistence type="inferred from homology"/>
<keyword evidence="6" id="KW-0325">Glycoprotein</keyword>
<dbReference type="GO" id="GO:0016020">
    <property type="term" value="C:membrane"/>
    <property type="evidence" value="ECO:0007669"/>
    <property type="project" value="UniProtKB-SubCell"/>
</dbReference>
<evidence type="ECO:0000256" key="3">
    <source>
        <dbReference type="ARBA" id="ARBA00022692"/>
    </source>
</evidence>
<dbReference type="PRINTS" id="PR01609">
    <property type="entry name" value="CD36FAMILY"/>
</dbReference>
<gene>
    <name evidence="8" type="ORF">DdX_10332</name>
</gene>
<dbReference type="EMBL" id="JAKKPZ010000023">
    <property type="protein sequence ID" value="KAI1711086.1"/>
    <property type="molecule type" value="Genomic_DNA"/>
</dbReference>
<dbReference type="Proteomes" id="UP001201812">
    <property type="component" value="Unassembled WGS sequence"/>
</dbReference>
<keyword evidence="4 7" id="KW-1133">Transmembrane helix</keyword>
<evidence type="ECO:0000313" key="8">
    <source>
        <dbReference type="EMBL" id="KAI1711086.1"/>
    </source>
</evidence>
<evidence type="ECO:0000256" key="5">
    <source>
        <dbReference type="ARBA" id="ARBA00023136"/>
    </source>
</evidence>
<dbReference type="InterPro" id="IPR002159">
    <property type="entry name" value="CD36_fam"/>
</dbReference>
<evidence type="ECO:0000256" key="4">
    <source>
        <dbReference type="ARBA" id="ARBA00022989"/>
    </source>
</evidence>
<keyword evidence="5 7" id="KW-0472">Membrane</keyword>
<evidence type="ECO:0000256" key="2">
    <source>
        <dbReference type="ARBA" id="ARBA00010532"/>
    </source>
</evidence>
<dbReference type="Pfam" id="PF01130">
    <property type="entry name" value="CD36"/>
    <property type="match status" value="1"/>
</dbReference>
<evidence type="ECO:0000313" key="9">
    <source>
        <dbReference type="Proteomes" id="UP001201812"/>
    </source>
</evidence>
<dbReference type="PANTHER" id="PTHR11923">
    <property type="entry name" value="SCAVENGER RECEPTOR CLASS B TYPE-1 SR-B1"/>
    <property type="match status" value="1"/>
</dbReference>
<feature type="transmembrane region" description="Helical" evidence="7">
    <location>
        <begin position="35"/>
        <end position="60"/>
    </location>
</feature>
<dbReference type="PANTHER" id="PTHR11923:SF55">
    <property type="entry name" value="SCAVENGER RECEPTOR (CD36 FAMILY) RELATED"/>
    <property type="match status" value="1"/>
</dbReference>
<organism evidence="8 9">
    <name type="scientific">Ditylenchus destructor</name>
    <dbReference type="NCBI Taxonomy" id="166010"/>
    <lineage>
        <taxon>Eukaryota</taxon>
        <taxon>Metazoa</taxon>
        <taxon>Ecdysozoa</taxon>
        <taxon>Nematoda</taxon>
        <taxon>Chromadorea</taxon>
        <taxon>Rhabditida</taxon>
        <taxon>Tylenchina</taxon>
        <taxon>Tylenchomorpha</taxon>
        <taxon>Sphaerularioidea</taxon>
        <taxon>Anguinidae</taxon>
        <taxon>Anguininae</taxon>
        <taxon>Ditylenchus</taxon>
    </lineage>
</organism>
<reference evidence="8" key="1">
    <citation type="submission" date="2022-01" db="EMBL/GenBank/DDBJ databases">
        <title>Genome Sequence Resource for Two Populations of Ditylenchus destructor, the Migratory Endoparasitic Phytonematode.</title>
        <authorList>
            <person name="Zhang H."/>
            <person name="Lin R."/>
            <person name="Xie B."/>
        </authorList>
    </citation>
    <scope>NUCLEOTIDE SEQUENCE</scope>
    <source>
        <strain evidence="8">BazhouSP</strain>
    </source>
</reference>
<dbReference type="GO" id="GO:0005737">
    <property type="term" value="C:cytoplasm"/>
    <property type="evidence" value="ECO:0007669"/>
    <property type="project" value="TreeGrafter"/>
</dbReference>
<name>A0AAD4R5L4_9BILA</name>
<protein>
    <submittedName>
        <fullName evidence="8">CD36 family domain-containing protein</fullName>
    </submittedName>
</protein>
<sequence>MPIACFCRGLCCWCCVPRAFYSGPRRRGKFGRCPLNGWACMLVYLAMGSAVGSIAFWAILPDLYTQLLHSRLVLSQTAEGGQLSPSTHFWAHPPADTLMHFYMFNVENAANVTYLAAKPRVTQKGPFVVRVVENKRNLEFFEDDTKLRYRNYKTFIFDPEKSCKECQYNTSITQPNLVAIGALAKLKDFSAYNLTPVARKIIDYGIILLGETNFIDVKFGELMFDGYSEALLQAAHSPSTKLLSRYLNNGSNLFSFPLPESDTMAMFYKYNNTDDGEYVIETGKRDISQVGKIDSWSGLDQTLPMEWWSTSSARMINGSDSGAFQPPGDVNRSSVLNFFSSYMCRSFRLQYHSDSTIEGIPSLNFRVSGDDFGASGNSGFSSTNFVNCTLSGSKPDCSLAENLCHSCCNGSFVNGTYLLPAGMYPISCYPGRNKTAEFQLIYSAPHFAYSPPEVFTSVDGLSPNSNAHVAMSFDYEPTTGNPVQVRIQFQISVPIFRNRDLT</sequence>
<comment type="caution">
    <text evidence="8">The sequence shown here is derived from an EMBL/GenBank/DDBJ whole genome shotgun (WGS) entry which is preliminary data.</text>
</comment>
<keyword evidence="9" id="KW-1185">Reference proteome</keyword>
<evidence type="ECO:0000256" key="1">
    <source>
        <dbReference type="ARBA" id="ARBA00004370"/>
    </source>
</evidence>
<keyword evidence="3 7" id="KW-0812">Transmembrane</keyword>
<dbReference type="GO" id="GO:0005044">
    <property type="term" value="F:scavenger receptor activity"/>
    <property type="evidence" value="ECO:0007669"/>
    <property type="project" value="TreeGrafter"/>
</dbReference>